<dbReference type="AlphaFoldDB" id="A0A0B0NV83"/>
<dbReference type="PROSITE" id="PS51257">
    <property type="entry name" value="PROKAR_LIPOPROTEIN"/>
    <property type="match status" value="1"/>
</dbReference>
<evidence type="ECO:0000313" key="3">
    <source>
        <dbReference type="Proteomes" id="UP000032142"/>
    </source>
</evidence>
<organism evidence="2 3">
    <name type="scientific">Gossypium arboreum</name>
    <name type="common">Tree cotton</name>
    <name type="synonym">Gossypium nanking</name>
    <dbReference type="NCBI Taxonomy" id="29729"/>
    <lineage>
        <taxon>Eukaryota</taxon>
        <taxon>Viridiplantae</taxon>
        <taxon>Streptophyta</taxon>
        <taxon>Embryophyta</taxon>
        <taxon>Tracheophyta</taxon>
        <taxon>Spermatophyta</taxon>
        <taxon>Magnoliopsida</taxon>
        <taxon>eudicotyledons</taxon>
        <taxon>Gunneridae</taxon>
        <taxon>Pentapetalae</taxon>
        <taxon>rosids</taxon>
        <taxon>malvids</taxon>
        <taxon>Malvales</taxon>
        <taxon>Malvaceae</taxon>
        <taxon>Malvoideae</taxon>
        <taxon>Gossypium</taxon>
    </lineage>
</organism>
<dbReference type="Proteomes" id="UP000032142">
    <property type="component" value="Unassembled WGS sequence"/>
</dbReference>
<feature type="transmembrane region" description="Helical" evidence="1">
    <location>
        <begin position="40"/>
        <end position="59"/>
    </location>
</feature>
<evidence type="ECO:0000313" key="2">
    <source>
        <dbReference type="EMBL" id="KHG16552.1"/>
    </source>
</evidence>
<keyword evidence="1" id="KW-1133">Transmembrane helix</keyword>
<dbReference type="EMBL" id="KN406421">
    <property type="protein sequence ID" value="KHG16552.1"/>
    <property type="molecule type" value="Genomic_DNA"/>
</dbReference>
<gene>
    <name evidence="2" type="ORF">F383_22508</name>
</gene>
<keyword evidence="1" id="KW-0812">Transmembrane</keyword>
<reference evidence="3" key="1">
    <citation type="submission" date="2014-09" db="EMBL/GenBank/DDBJ databases">
        <authorList>
            <person name="Mudge J."/>
            <person name="Ramaraj T."/>
            <person name="Lindquist I.E."/>
            <person name="Bharti A.K."/>
            <person name="Sundararajan A."/>
            <person name="Cameron C.T."/>
            <person name="Woodward J.E."/>
            <person name="May G.D."/>
            <person name="Brubaker C."/>
            <person name="Broadhvest J."/>
            <person name="Wilkins T.A."/>
        </authorList>
    </citation>
    <scope>NUCLEOTIDE SEQUENCE</scope>
    <source>
        <strain evidence="3">cv. AKA8401</strain>
    </source>
</reference>
<feature type="transmembrane region" description="Helical" evidence="1">
    <location>
        <begin position="12"/>
        <end position="34"/>
    </location>
</feature>
<name>A0A0B0NV83_GOSAR</name>
<keyword evidence="3" id="KW-1185">Reference proteome</keyword>
<proteinExistence type="predicted"/>
<protein>
    <submittedName>
        <fullName evidence="2">Uncharacterized protein</fullName>
    </submittedName>
</protein>
<sequence length="60" mass="6296">MERSSRSASALILLMLVLITTGGCAYLMLIVIIFARQSGVSLVGIAIASFAVATVLNLVR</sequence>
<keyword evidence="1" id="KW-0472">Membrane</keyword>
<evidence type="ECO:0000256" key="1">
    <source>
        <dbReference type="SAM" id="Phobius"/>
    </source>
</evidence>
<accession>A0A0B0NV83</accession>